<accession>A0A4R5A889</accession>
<dbReference type="InterPro" id="IPR036812">
    <property type="entry name" value="NAD(P)_OxRdtase_dom_sf"/>
</dbReference>
<dbReference type="PROSITE" id="PS51257">
    <property type="entry name" value="PROKAR_LIPOPROTEIN"/>
    <property type="match status" value="1"/>
</dbReference>
<evidence type="ECO:0000313" key="3">
    <source>
        <dbReference type="Proteomes" id="UP000295578"/>
    </source>
</evidence>
<dbReference type="OrthoDB" id="9768793at2"/>
<name>A0A4R5A889_9ACTN</name>
<proteinExistence type="predicted"/>
<dbReference type="Gene3D" id="3.20.20.100">
    <property type="entry name" value="NADP-dependent oxidoreductase domain"/>
    <property type="match status" value="1"/>
</dbReference>
<dbReference type="InterPro" id="IPR023210">
    <property type="entry name" value="NADP_OxRdtase_dom"/>
</dbReference>
<reference evidence="2 3" key="1">
    <citation type="submission" date="2019-03" db="EMBL/GenBank/DDBJ databases">
        <title>Draft genome sequences of novel Actinobacteria.</title>
        <authorList>
            <person name="Sahin N."/>
            <person name="Ay H."/>
            <person name="Saygin H."/>
        </authorList>
    </citation>
    <scope>NUCLEOTIDE SEQUENCE [LARGE SCALE GENOMIC DNA]</scope>
    <source>
        <strain evidence="2 3">DSM 45941</strain>
    </source>
</reference>
<keyword evidence="3" id="KW-1185">Reference proteome</keyword>
<dbReference type="InterPro" id="IPR053135">
    <property type="entry name" value="AKR2_Oxidoreductase"/>
</dbReference>
<dbReference type="PANTHER" id="PTHR43312">
    <property type="entry name" value="D-THREO-ALDOSE 1-DEHYDROGENASE"/>
    <property type="match status" value="1"/>
</dbReference>
<feature type="domain" description="NADP-dependent oxidoreductase" evidence="1">
    <location>
        <begin position="14"/>
        <end position="320"/>
    </location>
</feature>
<dbReference type="AlphaFoldDB" id="A0A4R5A889"/>
<comment type="caution">
    <text evidence="2">The sequence shown here is derived from an EMBL/GenBank/DDBJ whole genome shotgun (WGS) entry which is preliminary data.</text>
</comment>
<dbReference type="PANTHER" id="PTHR43312:SF1">
    <property type="entry name" value="NADP-DEPENDENT OXIDOREDUCTASE DOMAIN-CONTAINING PROTEIN"/>
    <property type="match status" value="1"/>
</dbReference>
<dbReference type="PRINTS" id="PR00069">
    <property type="entry name" value="ALDKETRDTASE"/>
</dbReference>
<organism evidence="2 3">
    <name type="scientific">Actinomadura darangshiensis</name>
    <dbReference type="NCBI Taxonomy" id="705336"/>
    <lineage>
        <taxon>Bacteria</taxon>
        <taxon>Bacillati</taxon>
        <taxon>Actinomycetota</taxon>
        <taxon>Actinomycetes</taxon>
        <taxon>Streptosporangiales</taxon>
        <taxon>Thermomonosporaceae</taxon>
        <taxon>Actinomadura</taxon>
    </lineage>
</organism>
<evidence type="ECO:0000259" key="1">
    <source>
        <dbReference type="Pfam" id="PF00248"/>
    </source>
</evidence>
<dbReference type="GO" id="GO:0016491">
    <property type="term" value="F:oxidoreductase activity"/>
    <property type="evidence" value="ECO:0007669"/>
    <property type="project" value="InterPro"/>
</dbReference>
<evidence type="ECO:0000313" key="2">
    <source>
        <dbReference type="EMBL" id="TDD68418.1"/>
    </source>
</evidence>
<protein>
    <submittedName>
        <fullName evidence="2">Aldo/keto reductase</fullName>
    </submittedName>
</protein>
<dbReference type="SUPFAM" id="SSF51430">
    <property type="entry name" value="NAD(P)-linked oxidoreductase"/>
    <property type="match status" value="1"/>
</dbReference>
<dbReference type="Pfam" id="PF00248">
    <property type="entry name" value="Aldo_ket_red"/>
    <property type="match status" value="1"/>
</dbReference>
<dbReference type="Proteomes" id="UP000295578">
    <property type="component" value="Unassembled WGS sequence"/>
</dbReference>
<gene>
    <name evidence="2" type="ORF">E1293_36990</name>
</gene>
<dbReference type="EMBL" id="SMKY01000269">
    <property type="protein sequence ID" value="TDD68418.1"/>
    <property type="molecule type" value="Genomic_DNA"/>
</dbReference>
<dbReference type="InterPro" id="IPR020471">
    <property type="entry name" value="AKR"/>
</dbReference>
<sequence>MRALGRTGITVPALGIGCWAIGGPDHNLGMSMGWASGADSATAIAGLETAWELGARLFDTADVYGHGRSERRLAHLVAHVPREQIVLSSKVGYFTGTARHGYDPAHMRRQLGQTLDNLGTDHLDIYALHHSDFGADDRYLQPAVEAMRAFQAEGLIKAVGMRGPHRFAPDRLATAPDRRGDKIARFRAVFDAVEPDVLAVRDNLLTPTARSEGIFAFARERRCGVLINKALGQGLLTGMYDPARPRRFPDGDHRSRKRWFTPDALTVLQEGLEELRSLVGSGSADLISIALWSCLDRSPDAVVLTGFTTPGQVRVNLTSLRDHPRPQILERARTIMAAVQARLDDTGEVFLDETTAPS</sequence>